<name>A0A0B1TJV4_OESDE</name>
<dbReference type="PANTHER" id="PTHR31751">
    <property type="entry name" value="SI:CH211-108C17.2-RELATED-RELATED"/>
    <property type="match status" value="1"/>
</dbReference>
<keyword evidence="2" id="KW-1185">Reference proteome</keyword>
<gene>
    <name evidence="1" type="ORF">OESDEN_04404</name>
</gene>
<dbReference type="Proteomes" id="UP000053660">
    <property type="component" value="Unassembled WGS sequence"/>
</dbReference>
<reference evidence="1 2" key="1">
    <citation type="submission" date="2014-03" db="EMBL/GenBank/DDBJ databases">
        <title>Draft genome of the hookworm Oesophagostomum dentatum.</title>
        <authorList>
            <person name="Mitreva M."/>
        </authorList>
    </citation>
    <scope>NUCLEOTIDE SEQUENCE [LARGE SCALE GENOMIC DNA]</scope>
    <source>
        <strain evidence="1 2">OD-Hann</strain>
    </source>
</reference>
<evidence type="ECO:0000313" key="1">
    <source>
        <dbReference type="EMBL" id="KHJ95650.1"/>
    </source>
</evidence>
<accession>A0A0B1TJV4</accession>
<sequence>MALFSDTYYWKIFEMAKPAIDKVYSRHDEHVMDVVLSNYQAGESLHLAADDAYDSRGYSALIGKEDITGPYNCCSYEALTGPRPETLPLESDAYQNLRKVVLTKSFQRDLARASPYGGTSICETKNALDRLYCRKEIFYPVSTYHLYAKLATMHLNTLRLAEMAGERNVVRRVEVQRKYNRWKSTINFKNPVAHKWRDDILDEVFSFRLLFLNSGANDEDARISEDTQEMMDAKEIYSAEL</sequence>
<dbReference type="OrthoDB" id="5854216at2759"/>
<dbReference type="EMBL" id="KN549896">
    <property type="protein sequence ID" value="KHJ95650.1"/>
    <property type="molecule type" value="Genomic_DNA"/>
</dbReference>
<evidence type="ECO:0000313" key="2">
    <source>
        <dbReference type="Proteomes" id="UP000053660"/>
    </source>
</evidence>
<proteinExistence type="predicted"/>
<organism evidence="1 2">
    <name type="scientific">Oesophagostomum dentatum</name>
    <name type="common">Nodular worm</name>
    <dbReference type="NCBI Taxonomy" id="61180"/>
    <lineage>
        <taxon>Eukaryota</taxon>
        <taxon>Metazoa</taxon>
        <taxon>Ecdysozoa</taxon>
        <taxon>Nematoda</taxon>
        <taxon>Chromadorea</taxon>
        <taxon>Rhabditida</taxon>
        <taxon>Rhabditina</taxon>
        <taxon>Rhabditomorpha</taxon>
        <taxon>Strongyloidea</taxon>
        <taxon>Strongylidae</taxon>
        <taxon>Oesophagostomum</taxon>
    </lineage>
</organism>
<protein>
    <submittedName>
        <fullName evidence="1">Uncharacterized protein</fullName>
    </submittedName>
</protein>
<dbReference type="AlphaFoldDB" id="A0A0B1TJV4"/>
<dbReference type="PANTHER" id="PTHR31751:SF42">
    <property type="entry name" value="PROTEIN CBG10204"/>
    <property type="match status" value="1"/>
</dbReference>